<sequence length="662" mass="72065">MLASVSPLALILPRPQIPSLIPRFSTPSSAPRTPNRSPAASHILLSPPAANRNSTDSWNSSNYDFEDPNAEWKEEDVNFLSRTLDALPAHLITPFNGFVPPSNLLDRIARGVSAAKGPNEWHHSIRATRIKLLQLARLRAQEDRRRVVIREHTPVLNEDQPSSARNPEINRQRTPDPAEVLQPRINTPNHIRRPLYRQSSMDFMCSVQPDQSETIARLSTRLQRHERVLHHPYIRPTHVRQRSEHNIIAPSTPSLSTLNSNRHSDIRKSTVSATSASTSSFGSPMSISAPLRPSSLRRASTITLASTNEMQGGPDAENVFKSAESRRSGGYAEAGMVTKVGVKVKHAPSYNGSKCLVPPPVTPSSEPKKLKLTPATASRRKATTHKPSAGEIQMTPQTPPTEPRALVPEKVTPIHTSAQARKVRKGHTPQLSVSSDEEEKTRSKSSKKARTRGPSSSALLPSPTRTQPSLLLASALSKQQEGSDSKRSMSTRRRSKMSISTSTSTSRSDNDLSTASTDTAATTVSASSISVSQPKHTRARNPNLRIDTQPLTQSPAVTKEPAHRNLARNPSMFGPELPCPQHTPVSPSRIPVLSPVSVLLSPVSLGPTPTPTTSLVPLRPRTLRRTARRISFGSVVVDGNLAESSHLPDGQTLTLGSAFQLA</sequence>
<dbReference type="HOGENOM" id="CLU_014804_0_0_1"/>
<feature type="region of interest" description="Disordered" evidence="1">
    <location>
        <begin position="267"/>
        <end position="293"/>
    </location>
</feature>
<gene>
    <name evidence="2" type="ORF">PAXRUDRAFT_137682</name>
</gene>
<feature type="compositionally biased region" description="Polar residues" evidence="1">
    <location>
        <begin position="51"/>
        <end position="62"/>
    </location>
</feature>
<dbReference type="OrthoDB" id="433738at2759"/>
<dbReference type="EMBL" id="KN824968">
    <property type="protein sequence ID" value="KIK96781.1"/>
    <property type="molecule type" value="Genomic_DNA"/>
</dbReference>
<evidence type="ECO:0000313" key="3">
    <source>
        <dbReference type="Proteomes" id="UP000054538"/>
    </source>
</evidence>
<evidence type="ECO:0000256" key="1">
    <source>
        <dbReference type="SAM" id="MobiDB-lite"/>
    </source>
</evidence>
<dbReference type="Proteomes" id="UP000054538">
    <property type="component" value="Unassembled WGS sequence"/>
</dbReference>
<feature type="region of interest" description="Disordered" evidence="1">
    <location>
        <begin position="22"/>
        <end position="62"/>
    </location>
</feature>
<reference evidence="2 3" key="1">
    <citation type="submission" date="2014-04" db="EMBL/GenBank/DDBJ databases">
        <authorList>
            <consortium name="DOE Joint Genome Institute"/>
            <person name="Kuo A."/>
            <person name="Kohler A."/>
            <person name="Jargeat P."/>
            <person name="Nagy L.G."/>
            <person name="Floudas D."/>
            <person name="Copeland A."/>
            <person name="Barry K.W."/>
            <person name="Cichocki N."/>
            <person name="Veneault-Fourrey C."/>
            <person name="LaButti K."/>
            <person name="Lindquist E.A."/>
            <person name="Lipzen A."/>
            <person name="Lundell T."/>
            <person name="Morin E."/>
            <person name="Murat C."/>
            <person name="Sun H."/>
            <person name="Tunlid A."/>
            <person name="Henrissat B."/>
            <person name="Grigoriev I.V."/>
            <person name="Hibbett D.S."/>
            <person name="Martin F."/>
            <person name="Nordberg H.P."/>
            <person name="Cantor M.N."/>
            <person name="Hua S.X."/>
        </authorList>
    </citation>
    <scope>NUCLEOTIDE SEQUENCE [LARGE SCALE GENOMIC DNA]</scope>
    <source>
        <strain evidence="2 3">Ve08.2h10</strain>
    </source>
</reference>
<dbReference type="InParanoid" id="A0A0D0E0E4"/>
<organism evidence="2 3">
    <name type="scientific">Paxillus rubicundulus Ve08.2h10</name>
    <dbReference type="NCBI Taxonomy" id="930991"/>
    <lineage>
        <taxon>Eukaryota</taxon>
        <taxon>Fungi</taxon>
        <taxon>Dikarya</taxon>
        <taxon>Basidiomycota</taxon>
        <taxon>Agaricomycotina</taxon>
        <taxon>Agaricomycetes</taxon>
        <taxon>Agaricomycetidae</taxon>
        <taxon>Boletales</taxon>
        <taxon>Paxilineae</taxon>
        <taxon>Paxillaceae</taxon>
        <taxon>Paxillus</taxon>
    </lineage>
</organism>
<feature type="compositionally biased region" description="Polar residues" evidence="1">
    <location>
        <begin position="453"/>
        <end position="468"/>
    </location>
</feature>
<keyword evidence="3" id="KW-1185">Reference proteome</keyword>
<feature type="compositionally biased region" description="Low complexity" evidence="1">
    <location>
        <begin position="497"/>
        <end position="532"/>
    </location>
</feature>
<feature type="compositionally biased region" description="Polar residues" evidence="1">
    <location>
        <begin position="25"/>
        <end position="38"/>
    </location>
</feature>
<protein>
    <submittedName>
        <fullName evidence="2">Unplaced genomic scaffold scaffold_146, whole genome shotgun sequence</fullName>
    </submittedName>
</protein>
<evidence type="ECO:0000313" key="2">
    <source>
        <dbReference type="EMBL" id="KIK96781.1"/>
    </source>
</evidence>
<proteinExistence type="predicted"/>
<name>A0A0D0E0E4_9AGAM</name>
<reference evidence="3" key="2">
    <citation type="submission" date="2015-01" db="EMBL/GenBank/DDBJ databases">
        <title>Evolutionary Origins and Diversification of the Mycorrhizal Mutualists.</title>
        <authorList>
            <consortium name="DOE Joint Genome Institute"/>
            <consortium name="Mycorrhizal Genomics Consortium"/>
            <person name="Kohler A."/>
            <person name="Kuo A."/>
            <person name="Nagy L.G."/>
            <person name="Floudas D."/>
            <person name="Copeland A."/>
            <person name="Barry K.W."/>
            <person name="Cichocki N."/>
            <person name="Veneault-Fourrey C."/>
            <person name="LaButti K."/>
            <person name="Lindquist E.A."/>
            <person name="Lipzen A."/>
            <person name="Lundell T."/>
            <person name="Morin E."/>
            <person name="Murat C."/>
            <person name="Riley R."/>
            <person name="Ohm R."/>
            <person name="Sun H."/>
            <person name="Tunlid A."/>
            <person name="Henrissat B."/>
            <person name="Grigoriev I.V."/>
            <person name="Hibbett D.S."/>
            <person name="Martin F."/>
        </authorList>
    </citation>
    <scope>NUCLEOTIDE SEQUENCE [LARGE SCALE GENOMIC DNA]</scope>
    <source>
        <strain evidence="3">Ve08.2h10</strain>
    </source>
</reference>
<feature type="region of interest" description="Disordered" evidence="1">
    <location>
        <begin position="349"/>
        <end position="541"/>
    </location>
</feature>
<accession>A0A0D0E0E4</accession>
<dbReference type="AlphaFoldDB" id="A0A0D0E0E4"/>
<feature type="region of interest" description="Disordered" evidence="1">
    <location>
        <begin position="152"/>
        <end position="182"/>
    </location>
</feature>
<dbReference type="STRING" id="930991.A0A0D0E0E4"/>
<feature type="compositionally biased region" description="Low complexity" evidence="1">
    <location>
        <begin position="269"/>
        <end position="280"/>
    </location>
</feature>